<evidence type="ECO:0000313" key="2">
    <source>
        <dbReference type="EMBL" id="PLW28569.1"/>
    </source>
</evidence>
<proteinExistence type="predicted"/>
<feature type="region of interest" description="Disordered" evidence="1">
    <location>
        <begin position="62"/>
        <end position="82"/>
    </location>
</feature>
<organism evidence="2 3">
    <name type="scientific">Puccinia coronata f. sp. avenae</name>
    <dbReference type="NCBI Taxonomy" id="200324"/>
    <lineage>
        <taxon>Eukaryota</taxon>
        <taxon>Fungi</taxon>
        <taxon>Dikarya</taxon>
        <taxon>Basidiomycota</taxon>
        <taxon>Pucciniomycotina</taxon>
        <taxon>Pucciniomycetes</taxon>
        <taxon>Pucciniales</taxon>
        <taxon>Pucciniaceae</taxon>
        <taxon>Puccinia</taxon>
    </lineage>
</organism>
<reference evidence="2 3" key="1">
    <citation type="submission" date="2017-11" db="EMBL/GenBank/DDBJ databases">
        <title>De novo assembly and phasing of dikaryotic genomes from two isolates of Puccinia coronata f. sp. avenae, the causal agent of oat crown rust.</title>
        <authorList>
            <person name="Miller M.E."/>
            <person name="Zhang Y."/>
            <person name="Omidvar V."/>
            <person name="Sperschneider J."/>
            <person name="Schwessinger B."/>
            <person name="Raley C."/>
            <person name="Palmer J.M."/>
            <person name="Garnica D."/>
            <person name="Upadhyaya N."/>
            <person name="Rathjen J."/>
            <person name="Taylor J.M."/>
            <person name="Park R.F."/>
            <person name="Dodds P.N."/>
            <person name="Hirsch C.D."/>
            <person name="Kianian S.F."/>
            <person name="Figueroa M."/>
        </authorList>
    </citation>
    <scope>NUCLEOTIDE SEQUENCE [LARGE SCALE GENOMIC DNA]</scope>
    <source>
        <strain evidence="2">12NC29</strain>
    </source>
</reference>
<evidence type="ECO:0000313" key="3">
    <source>
        <dbReference type="Proteomes" id="UP000235388"/>
    </source>
</evidence>
<dbReference type="AlphaFoldDB" id="A0A2N5TSW1"/>
<dbReference type="Proteomes" id="UP000235388">
    <property type="component" value="Unassembled WGS sequence"/>
</dbReference>
<gene>
    <name evidence="2" type="ORF">PCANC_19151</name>
</gene>
<sequence>MGWRMKERGSIYKRPERLCPSKLRVHIIHHHHLPQLQPPAQLASSTQPIRVLLRCQHVHQSSSSVTLSRPQNSTHLACPGKQVAPAHRDLLASK</sequence>
<evidence type="ECO:0000256" key="1">
    <source>
        <dbReference type="SAM" id="MobiDB-lite"/>
    </source>
</evidence>
<accession>A0A2N5TSW1</accession>
<feature type="compositionally biased region" description="Polar residues" evidence="1">
    <location>
        <begin position="62"/>
        <end position="75"/>
    </location>
</feature>
<comment type="caution">
    <text evidence="2">The sequence shown here is derived from an EMBL/GenBank/DDBJ whole genome shotgun (WGS) entry which is preliminary data.</text>
</comment>
<protein>
    <submittedName>
        <fullName evidence="2">Uncharacterized protein</fullName>
    </submittedName>
</protein>
<name>A0A2N5TSW1_9BASI</name>
<keyword evidence="3" id="KW-1185">Reference proteome</keyword>
<dbReference type="EMBL" id="PGCJ01000440">
    <property type="protein sequence ID" value="PLW28569.1"/>
    <property type="molecule type" value="Genomic_DNA"/>
</dbReference>